<evidence type="ECO:0000313" key="2">
    <source>
        <dbReference type="Proteomes" id="UP000198648"/>
    </source>
</evidence>
<name>A0A1H9AF85_9FLAO</name>
<evidence type="ECO:0008006" key="3">
    <source>
        <dbReference type="Google" id="ProtNLM"/>
    </source>
</evidence>
<dbReference type="STRING" id="1299341.SAMN05444005_102125"/>
<proteinExistence type="predicted"/>
<evidence type="ECO:0000313" key="1">
    <source>
        <dbReference type="EMBL" id="SEP75452.1"/>
    </source>
</evidence>
<dbReference type="AlphaFoldDB" id="A0A1H9AF85"/>
<dbReference type="OrthoDB" id="1191002at2"/>
<reference evidence="1 2" key="1">
    <citation type="submission" date="2016-10" db="EMBL/GenBank/DDBJ databases">
        <authorList>
            <person name="de Groot N.N."/>
        </authorList>
    </citation>
    <scope>NUCLEOTIDE SEQUENCE [LARGE SCALE GENOMIC DNA]</scope>
    <source>
        <strain evidence="1 2">DSM 27078</strain>
    </source>
</reference>
<accession>A0A1H9AF85</accession>
<keyword evidence="2" id="KW-1185">Reference proteome</keyword>
<dbReference type="Proteomes" id="UP000198648">
    <property type="component" value="Unassembled WGS sequence"/>
</dbReference>
<organism evidence="1 2">
    <name type="scientific">Flavobacterium urocaniciphilum</name>
    <dbReference type="NCBI Taxonomy" id="1299341"/>
    <lineage>
        <taxon>Bacteria</taxon>
        <taxon>Pseudomonadati</taxon>
        <taxon>Bacteroidota</taxon>
        <taxon>Flavobacteriia</taxon>
        <taxon>Flavobacteriales</taxon>
        <taxon>Flavobacteriaceae</taxon>
        <taxon>Flavobacterium</taxon>
    </lineage>
</organism>
<dbReference type="RefSeq" id="WP_091465930.1">
    <property type="nucleotide sequence ID" value="NZ_FOEI01000002.1"/>
</dbReference>
<sequence>MNKVIALLLILSLQSCQFFDKKVPDEKDLLEQELKKIDWAQVDEFPSFSICDSITDKASQQSCFYETLSTQLHSKLKDDSIAKLFPQLDTIQVKVIISSDSHVNFEPIISDTIAYNKTQLDSIFQLRLTDFPKINPAIKRGIPVKTEFQMPVVLKK</sequence>
<protein>
    <recommendedName>
        <fullName evidence="3">TonB protein C-terminal</fullName>
    </recommendedName>
</protein>
<gene>
    <name evidence="1" type="ORF">SAMN05444005_102125</name>
</gene>
<dbReference type="EMBL" id="FOEI01000002">
    <property type="protein sequence ID" value="SEP75452.1"/>
    <property type="molecule type" value="Genomic_DNA"/>
</dbReference>
<dbReference type="PROSITE" id="PS51257">
    <property type="entry name" value="PROKAR_LIPOPROTEIN"/>
    <property type="match status" value="1"/>
</dbReference>